<dbReference type="Proteomes" id="UP001597369">
    <property type="component" value="Unassembled WGS sequence"/>
</dbReference>
<organism evidence="1 2">
    <name type="scientific">Pontibacter silvestris</name>
    <dbReference type="NCBI Taxonomy" id="2305183"/>
    <lineage>
        <taxon>Bacteria</taxon>
        <taxon>Pseudomonadati</taxon>
        <taxon>Bacteroidota</taxon>
        <taxon>Cytophagia</taxon>
        <taxon>Cytophagales</taxon>
        <taxon>Hymenobacteraceae</taxon>
        <taxon>Pontibacter</taxon>
    </lineage>
</organism>
<evidence type="ECO:0000313" key="2">
    <source>
        <dbReference type="Proteomes" id="UP001597369"/>
    </source>
</evidence>
<name>A0ABW4WZP4_9BACT</name>
<evidence type="ECO:0000313" key="1">
    <source>
        <dbReference type="EMBL" id="MFD2068207.1"/>
    </source>
</evidence>
<reference evidence="2" key="1">
    <citation type="journal article" date="2019" name="Int. J. Syst. Evol. Microbiol.">
        <title>The Global Catalogue of Microorganisms (GCM) 10K type strain sequencing project: providing services to taxonomists for standard genome sequencing and annotation.</title>
        <authorList>
            <consortium name="The Broad Institute Genomics Platform"/>
            <consortium name="The Broad Institute Genome Sequencing Center for Infectious Disease"/>
            <person name="Wu L."/>
            <person name="Ma J."/>
        </authorList>
    </citation>
    <scope>NUCLEOTIDE SEQUENCE [LARGE SCALE GENOMIC DNA]</scope>
    <source>
        <strain evidence="2">JCM 16545</strain>
    </source>
</reference>
<dbReference type="EMBL" id="JBHUHV010000050">
    <property type="protein sequence ID" value="MFD2068207.1"/>
    <property type="molecule type" value="Genomic_DNA"/>
</dbReference>
<keyword evidence="2" id="KW-1185">Reference proteome</keyword>
<accession>A0ABW4WZP4</accession>
<comment type="caution">
    <text evidence="1">The sequence shown here is derived from an EMBL/GenBank/DDBJ whole genome shotgun (WGS) entry which is preliminary data.</text>
</comment>
<sequence length="40" mass="4298">MKNFIGKIFQKNSDILDRLNSLASGKGVSATDTGLDTGKR</sequence>
<gene>
    <name evidence="1" type="ORF">ACFSKU_15045</name>
</gene>
<proteinExistence type="predicted"/>
<protein>
    <submittedName>
        <fullName evidence="1">Uncharacterized protein</fullName>
    </submittedName>
</protein>
<dbReference type="RefSeq" id="WP_255710123.1">
    <property type="nucleotide sequence ID" value="NZ_JAJJWI010000042.1"/>
</dbReference>